<proteinExistence type="predicted"/>
<dbReference type="Gene3D" id="3.80.10.10">
    <property type="entry name" value="Ribonuclease Inhibitor"/>
    <property type="match status" value="1"/>
</dbReference>
<dbReference type="EMBL" id="ML993602">
    <property type="protein sequence ID" value="KAF2164782.1"/>
    <property type="molecule type" value="Genomic_DNA"/>
</dbReference>
<accession>A0A6A6CFS8</accession>
<protein>
    <recommendedName>
        <fullName evidence="3">F-box domain-containing protein</fullName>
    </recommendedName>
</protein>
<dbReference type="OrthoDB" id="3636801at2759"/>
<keyword evidence="2" id="KW-1185">Reference proteome</keyword>
<reference evidence="1" key="1">
    <citation type="journal article" date="2020" name="Stud. Mycol.">
        <title>101 Dothideomycetes genomes: a test case for predicting lifestyles and emergence of pathogens.</title>
        <authorList>
            <person name="Haridas S."/>
            <person name="Albert R."/>
            <person name="Binder M."/>
            <person name="Bloem J."/>
            <person name="Labutti K."/>
            <person name="Salamov A."/>
            <person name="Andreopoulos B."/>
            <person name="Baker S."/>
            <person name="Barry K."/>
            <person name="Bills G."/>
            <person name="Bluhm B."/>
            <person name="Cannon C."/>
            <person name="Castanera R."/>
            <person name="Culley D."/>
            <person name="Daum C."/>
            <person name="Ezra D."/>
            <person name="Gonzalez J."/>
            <person name="Henrissat B."/>
            <person name="Kuo A."/>
            <person name="Liang C."/>
            <person name="Lipzen A."/>
            <person name="Lutzoni F."/>
            <person name="Magnuson J."/>
            <person name="Mondo S."/>
            <person name="Nolan M."/>
            <person name="Ohm R."/>
            <person name="Pangilinan J."/>
            <person name="Park H.-J."/>
            <person name="Ramirez L."/>
            <person name="Alfaro M."/>
            <person name="Sun H."/>
            <person name="Tritt A."/>
            <person name="Yoshinaga Y."/>
            <person name="Zwiers L.-H."/>
            <person name="Turgeon B."/>
            <person name="Goodwin S."/>
            <person name="Spatafora J."/>
            <person name="Crous P."/>
            <person name="Grigoriev I."/>
        </authorList>
    </citation>
    <scope>NUCLEOTIDE SEQUENCE</scope>
    <source>
        <strain evidence="1">ATCC 36951</strain>
    </source>
</reference>
<dbReference type="AlphaFoldDB" id="A0A6A6CFS8"/>
<organism evidence="1 2">
    <name type="scientific">Zasmidium cellare ATCC 36951</name>
    <dbReference type="NCBI Taxonomy" id="1080233"/>
    <lineage>
        <taxon>Eukaryota</taxon>
        <taxon>Fungi</taxon>
        <taxon>Dikarya</taxon>
        <taxon>Ascomycota</taxon>
        <taxon>Pezizomycotina</taxon>
        <taxon>Dothideomycetes</taxon>
        <taxon>Dothideomycetidae</taxon>
        <taxon>Mycosphaerellales</taxon>
        <taxon>Mycosphaerellaceae</taxon>
        <taxon>Zasmidium</taxon>
    </lineage>
</organism>
<sequence>METVSHFFSVYTYLQQIWRKLKIQRVNHQIMAKNAPSILCLPDDVLLMIFDQLQQNDRQSLPVRRLALYAACRKHKPRQCPQNQNTNGHEGDFIRFSASNRRIRSLARAKLLRTISLGTSWSPERASKALTNLSQSPHASEYVRELRLDIWDAGDLVVGVEKTTTQAAKNLLKFSHQFLAAARLLDNVQKIKIAVPASTAFALHYAFRLDVSVEAGIQLPNVRELDLNPFMHWIIDFCPNVRSVKSNDWLVQSGVARHDQVQAIIEAAGRAPFLEHLALHCRWRLELLQQVVEQMPGLRALDLRGGDFAPDMKYMLSVLQRMEKLETLRLPKAPKAGHILGLDGWYLSLGETSTFHHQVVTKKVFRELRHLEELCLGRGFQARMLNRELSQIDVRWESSRSPHYSHRSSYEEVPCTMSENGQALKSCPSECVLEQELLQELSEEDQENIRGLRLLEDEPYY</sequence>
<dbReference type="GeneID" id="54560618"/>
<evidence type="ECO:0000313" key="2">
    <source>
        <dbReference type="Proteomes" id="UP000799537"/>
    </source>
</evidence>
<evidence type="ECO:0008006" key="3">
    <source>
        <dbReference type="Google" id="ProtNLM"/>
    </source>
</evidence>
<gene>
    <name evidence="1" type="ORF">M409DRAFT_24687</name>
</gene>
<dbReference type="InterPro" id="IPR032675">
    <property type="entry name" value="LRR_dom_sf"/>
</dbReference>
<evidence type="ECO:0000313" key="1">
    <source>
        <dbReference type="EMBL" id="KAF2164782.1"/>
    </source>
</evidence>
<dbReference type="RefSeq" id="XP_033665671.1">
    <property type="nucleotide sequence ID" value="XM_033807346.1"/>
</dbReference>
<dbReference type="Proteomes" id="UP000799537">
    <property type="component" value="Unassembled WGS sequence"/>
</dbReference>
<dbReference type="SUPFAM" id="SSF52047">
    <property type="entry name" value="RNI-like"/>
    <property type="match status" value="1"/>
</dbReference>
<name>A0A6A6CFS8_ZASCE</name>